<proteinExistence type="predicted"/>
<dbReference type="EMBL" id="MW366843">
    <property type="protein sequence ID" value="QQO90284.1"/>
    <property type="molecule type" value="Genomic_DNA"/>
</dbReference>
<organism evidence="1 2">
    <name type="scientific">Erwinia phage pEa_SNUABM_5</name>
    <dbReference type="NCBI Taxonomy" id="2797313"/>
    <lineage>
        <taxon>Viruses</taxon>
        <taxon>Duplodnaviria</taxon>
        <taxon>Heunggongvirae</taxon>
        <taxon>Uroviricota</taxon>
        <taxon>Caudoviricetes</taxon>
        <taxon>Rivsvirus</taxon>
        <taxon>Rivsvirus SNUABM5</taxon>
    </lineage>
</organism>
<dbReference type="Proteomes" id="UP000596123">
    <property type="component" value="Segment"/>
</dbReference>
<dbReference type="PANTHER" id="PTHR35861:SF1">
    <property type="entry name" value="PHAGE TAIL SHEATH PROTEIN"/>
    <property type="match status" value="1"/>
</dbReference>
<reference evidence="1 2" key="1">
    <citation type="submission" date="2020-12" db="EMBL/GenBank/DDBJ databases">
        <title>Complete genome sequence of Erwinia phage pEa_SNUABM_5.</title>
        <authorList>
            <person name="Kim S.G."/>
            <person name="Lee S.B."/>
            <person name="Kwon J."/>
            <person name="Park S.C."/>
        </authorList>
    </citation>
    <scope>NUCLEOTIDE SEQUENCE [LARGE SCALE GENOMIC DNA]</scope>
</reference>
<evidence type="ECO:0000313" key="1">
    <source>
        <dbReference type="EMBL" id="QQO90284.1"/>
    </source>
</evidence>
<gene>
    <name evidence="1" type="ORF">pEaSNUABM5_00142</name>
</gene>
<evidence type="ECO:0000313" key="2">
    <source>
        <dbReference type="Proteomes" id="UP000596123"/>
    </source>
</evidence>
<dbReference type="Gene3D" id="3.40.50.11780">
    <property type="match status" value="1"/>
</dbReference>
<accession>A0A7T8EQ09</accession>
<sequence>MLVTNHPSPGVYSLENDRSNQQTLVTNGVCSLVLPFPKGDVGVNTTVTSTDEIDAKFGPAKSSSPYAKNVAIAKILMAKASRLNITRVGLNVKYGGVYLTLYKNFCTCRPLGDAGLVDPAQIPFTESDIGLFYSINGYSRANDTFITVEPDVNDAQGIRAIVKVYQTGSLTPVERFTVTTFYYKDGNGNQLFIEDVINNTSEYVRFKLNDSNYKLLQDPKFIVLNAVAGGPADPTDPAGINGQFMGGSDGDVIDIDHSDPIIANRSLSAVLNAWDNYRDWEDIQAGILCAGGLEHPVIASKLDEMALGRQDTIAVNGLPVAMQARDKAVGYRRGNLPYMGNEFSITSSWSCLINSDVLYRDTENARDIYIPASVCMAYAMLNTDQIAQWLAPGGMNRGQLDFAKDVRYRFKQGDRDVLNDNQINPIAVFDGEGIYVWGADTTMTTKSPLNDIGVRRLLAMLHASVRANNLRAVFEPNDDVLKQNQRVGMESILEPIKQGRGLDWYAVTCNYKNNSAEDEARGDLIIDVFLDPTRYTKRIHVTAIVPPVGDIQYALDLINKGSL</sequence>
<protein>
    <submittedName>
        <fullName evidence="1">Putative tail sheath protein</fullName>
    </submittedName>
</protein>
<keyword evidence="2" id="KW-1185">Reference proteome</keyword>
<name>A0A7T8EQ09_9CAUD</name>
<dbReference type="PANTHER" id="PTHR35861">
    <property type="match status" value="1"/>
</dbReference>
<dbReference type="InterPro" id="IPR052042">
    <property type="entry name" value="Tail_sheath_structural"/>
</dbReference>